<dbReference type="PANTHER" id="PTHR43711:SF26">
    <property type="entry name" value="SENSOR HISTIDINE KINASE RCSC"/>
    <property type="match status" value="1"/>
</dbReference>
<dbReference type="InterPro" id="IPR050736">
    <property type="entry name" value="Sensor_HK_Regulatory"/>
</dbReference>
<dbReference type="GO" id="GO:0005886">
    <property type="term" value="C:plasma membrane"/>
    <property type="evidence" value="ECO:0007669"/>
    <property type="project" value="UniProtKB-SubCell"/>
</dbReference>
<evidence type="ECO:0000256" key="9">
    <source>
        <dbReference type="ARBA" id="ARBA00022840"/>
    </source>
</evidence>
<evidence type="ECO:0000256" key="4">
    <source>
        <dbReference type="ARBA" id="ARBA00022475"/>
    </source>
</evidence>
<dbReference type="EC" id="2.7.13.3" evidence="3"/>
<dbReference type="Proteomes" id="UP000184185">
    <property type="component" value="Unassembled WGS sequence"/>
</dbReference>
<dbReference type="SMART" id="SM00388">
    <property type="entry name" value="HisKA"/>
    <property type="match status" value="1"/>
</dbReference>
<dbReference type="EMBL" id="FQYQ01000005">
    <property type="protein sequence ID" value="SHI77285.1"/>
    <property type="molecule type" value="Genomic_DNA"/>
</dbReference>
<dbReference type="SUPFAM" id="SSF55874">
    <property type="entry name" value="ATPase domain of HSP90 chaperone/DNA topoisomerase II/histidine kinase"/>
    <property type="match status" value="1"/>
</dbReference>
<keyword evidence="10" id="KW-0902">Two-component regulatory system</keyword>
<proteinExistence type="predicted"/>
<dbReference type="Pfam" id="PF00512">
    <property type="entry name" value="HisKA"/>
    <property type="match status" value="1"/>
</dbReference>
<dbReference type="PANTHER" id="PTHR43711">
    <property type="entry name" value="TWO-COMPONENT HISTIDINE KINASE"/>
    <property type="match status" value="1"/>
</dbReference>
<dbReference type="RefSeq" id="WP_072913676.1">
    <property type="nucleotide sequence ID" value="NZ_FQYQ01000005.1"/>
</dbReference>
<feature type="transmembrane region" description="Helical" evidence="12">
    <location>
        <begin position="48"/>
        <end position="67"/>
    </location>
</feature>
<dbReference type="AlphaFoldDB" id="A0A1M6DVT0"/>
<evidence type="ECO:0000259" key="14">
    <source>
        <dbReference type="PROSITE" id="PS50885"/>
    </source>
</evidence>
<dbReference type="OrthoDB" id="9813151at2"/>
<accession>A0A1M6DVT0</accession>
<keyword evidence="6" id="KW-0808">Transferase</keyword>
<dbReference type="PROSITE" id="PS50109">
    <property type="entry name" value="HIS_KIN"/>
    <property type="match status" value="1"/>
</dbReference>
<evidence type="ECO:0000313" key="16">
    <source>
        <dbReference type="Proteomes" id="UP000184185"/>
    </source>
</evidence>
<dbReference type="InterPro" id="IPR005467">
    <property type="entry name" value="His_kinase_dom"/>
</dbReference>
<dbReference type="FunFam" id="3.30.565.10:FF:000023">
    <property type="entry name" value="PAS domain-containing sensor histidine kinase"/>
    <property type="match status" value="1"/>
</dbReference>
<dbReference type="Pfam" id="PF00672">
    <property type="entry name" value="HAMP"/>
    <property type="match status" value="1"/>
</dbReference>
<dbReference type="SMART" id="SM00387">
    <property type="entry name" value="HATPase_c"/>
    <property type="match status" value="1"/>
</dbReference>
<dbReference type="InterPro" id="IPR036097">
    <property type="entry name" value="HisK_dim/P_sf"/>
</dbReference>
<dbReference type="InterPro" id="IPR004358">
    <property type="entry name" value="Sig_transdc_His_kin-like_C"/>
</dbReference>
<keyword evidence="12" id="KW-1133">Transmembrane helix</keyword>
<evidence type="ECO:0000313" key="15">
    <source>
        <dbReference type="EMBL" id="SHI77285.1"/>
    </source>
</evidence>
<evidence type="ECO:0000256" key="6">
    <source>
        <dbReference type="ARBA" id="ARBA00022679"/>
    </source>
</evidence>
<dbReference type="SUPFAM" id="SSF47384">
    <property type="entry name" value="Homodimeric domain of signal transducing histidine kinase"/>
    <property type="match status" value="1"/>
</dbReference>
<keyword evidence="11 12" id="KW-0472">Membrane</keyword>
<keyword evidence="8 15" id="KW-0418">Kinase</keyword>
<evidence type="ECO:0000256" key="10">
    <source>
        <dbReference type="ARBA" id="ARBA00023012"/>
    </source>
</evidence>
<keyword evidence="9" id="KW-0067">ATP-binding</keyword>
<evidence type="ECO:0000256" key="8">
    <source>
        <dbReference type="ARBA" id="ARBA00022777"/>
    </source>
</evidence>
<name>A0A1M6DVT0_PSEXY</name>
<evidence type="ECO:0000256" key="1">
    <source>
        <dbReference type="ARBA" id="ARBA00000085"/>
    </source>
</evidence>
<keyword evidence="5" id="KW-0597">Phosphoprotein</keyword>
<dbReference type="InterPro" id="IPR003594">
    <property type="entry name" value="HATPase_dom"/>
</dbReference>
<keyword evidence="7" id="KW-0547">Nucleotide-binding</keyword>
<dbReference type="GO" id="GO:0000155">
    <property type="term" value="F:phosphorelay sensor kinase activity"/>
    <property type="evidence" value="ECO:0007669"/>
    <property type="project" value="InterPro"/>
</dbReference>
<dbReference type="InterPro" id="IPR003660">
    <property type="entry name" value="HAMP_dom"/>
</dbReference>
<dbReference type="GO" id="GO:0005524">
    <property type="term" value="F:ATP binding"/>
    <property type="evidence" value="ECO:0007669"/>
    <property type="project" value="UniProtKB-KW"/>
</dbReference>
<dbReference type="SUPFAM" id="SSF158472">
    <property type="entry name" value="HAMP domain-like"/>
    <property type="match status" value="1"/>
</dbReference>
<dbReference type="InterPro" id="IPR036890">
    <property type="entry name" value="HATPase_C_sf"/>
</dbReference>
<organism evidence="15 16">
    <name type="scientific">Pseudobutyrivibrio xylanivorans DSM 14809</name>
    <dbReference type="NCBI Taxonomy" id="1123012"/>
    <lineage>
        <taxon>Bacteria</taxon>
        <taxon>Bacillati</taxon>
        <taxon>Bacillota</taxon>
        <taxon>Clostridia</taxon>
        <taxon>Lachnospirales</taxon>
        <taxon>Lachnospiraceae</taxon>
        <taxon>Pseudobutyrivibrio</taxon>
    </lineage>
</organism>
<keyword evidence="16" id="KW-1185">Reference proteome</keyword>
<protein>
    <recommendedName>
        <fullName evidence="3">histidine kinase</fullName>
        <ecNumber evidence="3">2.7.13.3</ecNumber>
    </recommendedName>
</protein>
<dbReference type="Pfam" id="PF02518">
    <property type="entry name" value="HATPase_c"/>
    <property type="match status" value="1"/>
</dbReference>
<comment type="subcellular location">
    <subcellularLocation>
        <location evidence="2">Cell membrane</location>
    </subcellularLocation>
</comment>
<dbReference type="PRINTS" id="PR00344">
    <property type="entry name" value="BCTRLSENSOR"/>
</dbReference>
<gene>
    <name evidence="15" type="ORF">SAMN02745725_01048</name>
</gene>
<reference evidence="15 16" key="1">
    <citation type="submission" date="2016-11" db="EMBL/GenBank/DDBJ databases">
        <authorList>
            <person name="Jaros S."/>
            <person name="Januszkiewicz K."/>
            <person name="Wedrychowicz H."/>
        </authorList>
    </citation>
    <scope>NUCLEOTIDE SEQUENCE [LARGE SCALE GENOMIC DNA]</scope>
    <source>
        <strain evidence="15 16">DSM 14809</strain>
    </source>
</reference>
<dbReference type="CDD" id="cd00075">
    <property type="entry name" value="HATPase"/>
    <property type="match status" value="1"/>
</dbReference>
<dbReference type="SMART" id="SM00304">
    <property type="entry name" value="HAMP"/>
    <property type="match status" value="1"/>
</dbReference>
<feature type="domain" description="HAMP" evidence="14">
    <location>
        <begin position="72"/>
        <end position="124"/>
    </location>
</feature>
<dbReference type="CDD" id="cd00082">
    <property type="entry name" value="HisKA"/>
    <property type="match status" value="1"/>
</dbReference>
<dbReference type="InterPro" id="IPR003661">
    <property type="entry name" value="HisK_dim/P_dom"/>
</dbReference>
<evidence type="ECO:0000256" key="12">
    <source>
        <dbReference type="SAM" id="Phobius"/>
    </source>
</evidence>
<dbReference type="PROSITE" id="PS50885">
    <property type="entry name" value="HAMP"/>
    <property type="match status" value="1"/>
</dbReference>
<dbReference type="Gene3D" id="1.10.287.130">
    <property type="match status" value="1"/>
</dbReference>
<dbReference type="CDD" id="cd06225">
    <property type="entry name" value="HAMP"/>
    <property type="match status" value="1"/>
</dbReference>
<dbReference type="Gene3D" id="3.30.565.10">
    <property type="entry name" value="Histidine kinase-like ATPase, C-terminal domain"/>
    <property type="match status" value="1"/>
</dbReference>
<evidence type="ECO:0000256" key="11">
    <source>
        <dbReference type="ARBA" id="ARBA00023136"/>
    </source>
</evidence>
<evidence type="ECO:0000256" key="7">
    <source>
        <dbReference type="ARBA" id="ARBA00022741"/>
    </source>
</evidence>
<evidence type="ECO:0000256" key="3">
    <source>
        <dbReference type="ARBA" id="ARBA00012438"/>
    </source>
</evidence>
<evidence type="ECO:0000256" key="5">
    <source>
        <dbReference type="ARBA" id="ARBA00022553"/>
    </source>
</evidence>
<evidence type="ECO:0000259" key="13">
    <source>
        <dbReference type="PROSITE" id="PS50109"/>
    </source>
</evidence>
<evidence type="ECO:0000256" key="2">
    <source>
        <dbReference type="ARBA" id="ARBA00004236"/>
    </source>
</evidence>
<comment type="catalytic activity">
    <reaction evidence="1">
        <text>ATP + protein L-histidine = ADP + protein N-phospho-L-histidine.</text>
        <dbReference type="EC" id="2.7.13.3"/>
    </reaction>
</comment>
<keyword evidence="12" id="KW-0812">Transmembrane</keyword>
<keyword evidence="4" id="KW-1003">Cell membrane</keyword>
<feature type="transmembrane region" description="Helical" evidence="12">
    <location>
        <begin position="20"/>
        <end position="42"/>
    </location>
</feature>
<dbReference type="Gene3D" id="6.10.340.10">
    <property type="match status" value="1"/>
</dbReference>
<feature type="domain" description="Histidine kinase" evidence="13">
    <location>
        <begin position="132"/>
        <end position="346"/>
    </location>
</feature>
<sequence length="346" mass="38937">MTSNKKNPKKNKIKGFRWVYVIGSIVVIGGVMGYGAIGSVVFDFDDRSSLTMLAMIPIMTTVYYLAMKPVVNKLSGRIDELTKAMDEVANGNLEYQIDIKHAGEFEKAYSQFNAMTLELKKTKEEMQDFTNEFAHEFKTPITAISGFSEYLLETGRDLETPERIEQLTMISEESKRLLNLSMNTLLLSKVDAMQVVDNKEEYDLAEQLRKCVIILSKALDKKNIELEMDEDLTLPYYGNEELLQQVWLNLLNNAIKFTSKNGRIEIEGYSTDEEIIVSISDNGIGMDKKTMERIFDKYYQNDSSSVAKGSGIGLAIVKRIVTLCGGNIQVASKINEGSTFTVNLPV</sequence>